<evidence type="ECO:0000256" key="4">
    <source>
        <dbReference type="ARBA" id="ARBA00022723"/>
    </source>
</evidence>
<dbReference type="GO" id="GO:0005506">
    <property type="term" value="F:iron ion binding"/>
    <property type="evidence" value="ECO:0007669"/>
    <property type="project" value="InterPro"/>
</dbReference>
<dbReference type="GO" id="GO:0020037">
    <property type="term" value="F:heme binding"/>
    <property type="evidence" value="ECO:0007669"/>
    <property type="project" value="InterPro"/>
</dbReference>
<keyword evidence="7 9" id="KW-0408">Iron</keyword>
<accession>A0A4R3JC67</accession>
<sequence>MRVFPRAARRRTVVSRVAGIFILAASTYGLVLDAVAQDPEPAFAGAPGATAAARGRYLAAAAGCEGCHTDKASHGAPFAGGRAFKTPYGTFYSPNITPDPAHGIGAWSQTDLVRALRQGIGPKGRHFYPVFPYPAFTLMTTRDMADIYAYLRSLAPQPRKNRPHDLKFLYTFRSAMFFWNALYLHKGPMAADPGHDARWNRGAYLARALGHCDACHTPRNALGGKNEAMAYAGTKSNPEGVAVPNITSDHKTGIGKWSAGDLKMLFQIGMLPDGDFVGGVMAEVVTRETSKLSGPDLDALIAYVKSIPAIKNTISKTKKPSADSANSWQ</sequence>
<organism evidence="11 12">
    <name type="scientific">Varunaivibrio sulfuroxidans</name>
    <dbReference type="NCBI Taxonomy" id="1773489"/>
    <lineage>
        <taxon>Bacteria</taxon>
        <taxon>Pseudomonadati</taxon>
        <taxon>Pseudomonadota</taxon>
        <taxon>Alphaproteobacteria</taxon>
        <taxon>Rhodospirillales</taxon>
        <taxon>Magnetovibrionaceae</taxon>
        <taxon>Varunaivibrio</taxon>
    </lineage>
</organism>
<reference evidence="11 12" key="1">
    <citation type="submission" date="2019-03" db="EMBL/GenBank/DDBJ databases">
        <title>Genomic Encyclopedia of Type Strains, Phase IV (KMG-IV): sequencing the most valuable type-strain genomes for metagenomic binning, comparative biology and taxonomic classification.</title>
        <authorList>
            <person name="Goeker M."/>
        </authorList>
    </citation>
    <scope>NUCLEOTIDE SEQUENCE [LARGE SCALE GENOMIC DNA]</scope>
    <source>
        <strain evidence="11 12">DSM 101688</strain>
    </source>
</reference>
<evidence type="ECO:0000313" key="12">
    <source>
        <dbReference type="Proteomes" id="UP000295304"/>
    </source>
</evidence>
<dbReference type="Pfam" id="PF00034">
    <property type="entry name" value="Cytochrom_C"/>
    <property type="match status" value="1"/>
</dbReference>
<keyword evidence="4 9" id="KW-0479">Metal-binding</keyword>
<keyword evidence="12" id="KW-1185">Reference proteome</keyword>
<proteinExistence type="predicted"/>
<evidence type="ECO:0000256" key="8">
    <source>
        <dbReference type="ARBA" id="ARBA00023136"/>
    </source>
</evidence>
<dbReference type="PANTHER" id="PTHR35008:SF8">
    <property type="entry name" value="ALCOHOL DEHYDROGENASE CYTOCHROME C SUBUNIT"/>
    <property type="match status" value="1"/>
</dbReference>
<dbReference type="InterPro" id="IPR051459">
    <property type="entry name" value="Cytochrome_c-type_DH"/>
</dbReference>
<evidence type="ECO:0000256" key="6">
    <source>
        <dbReference type="ARBA" id="ARBA00022737"/>
    </source>
</evidence>
<keyword evidence="8" id="KW-0472">Membrane</keyword>
<dbReference type="EMBL" id="SLZW01000004">
    <property type="protein sequence ID" value="TCS62945.1"/>
    <property type="molecule type" value="Genomic_DNA"/>
</dbReference>
<keyword evidence="2" id="KW-1003">Cell membrane</keyword>
<evidence type="ECO:0000259" key="10">
    <source>
        <dbReference type="PROSITE" id="PS51007"/>
    </source>
</evidence>
<keyword evidence="6" id="KW-0677">Repeat</keyword>
<dbReference type="GO" id="GO:0016614">
    <property type="term" value="F:oxidoreductase activity, acting on CH-OH group of donors"/>
    <property type="evidence" value="ECO:0007669"/>
    <property type="project" value="InterPro"/>
</dbReference>
<evidence type="ECO:0000256" key="5">
    <source>
        <dbReference type="ARBA" id="ARBA00022729"/>
    </source>
</evidence>
<dbReference type="AlphaFoldDB" id="A0A4R3JC67"/>
<feature type="domain" description="Cytochrome c" evidence="10">
    <location>
        <begin position="197"/>
        <end position="308"/>
    </location>
</feature>
<evidence type="ECO:0000256" key="2">
    <source>
        <dbReference type="ARBA" id="ARBA00022475"/>
    </source>
</evidence>
<comment type="caution">
    <text evidence="11">The sequence shown here is derived from an EMBL/GenBank/DDBJ whole genome shotgun (WGS) entry which is preliminary data.</text>
</comment>
<gene>
    <name evidence="11" type="ORF">EDD55_10434</name>
</gene>
<feature type="domain" description="Cytochrome c" evidence="10">
    <location>
        <begin position="50"/>
        <end position="155"/>
    </location>
</feature>
<dbReference type="PIRSF" id="PIRSF000018">
    <property type="entry name" value="Mb_ADH_cyt_c"/>
    <property type="match status" value="1"/>
</dbReference>
<evidence type="ECO:0000313" key="11">
    <source>
        <dbReference type="EMBL" id="TCS62945.1"/>
    </source>
</evidence>
<dbReference type="Gene3D" id="1.10.760.10">
    <property type="entry name" value="Cytochrome c-like domain"/>
    <property type="match status" value="1"/>
</dbReference>
<dbReference type="PANTHER" id="PTHR35008">
    <property type="entry name" value="BLL4482 PROTEIN-RELATED"/>
    <property type="match status" value="1"/>
</dbReference>
<evidence type="ECO:0000256" key="7">
    <source>
        <dbReference type="ARBA" id="ARBA00023004"/>
    </source>
</evidence>
<name>A0A4R3JC67_9PROT</name>
<dbReference type="GO" id="GO:0005886">
    <property type="term" value="C:plasma membrane"/>
    <property type="evidence" value="ECO:0007669"/>
    <property type="project" value="UniProtKB-SubCell"/>
</dbReference>
<dbReference type="InterPro" id="IPR014353">
    <property type="entry name" value="Membr-bd_ADH_cyt_c"/>
</dbReference>
<dbReference type="Proteomes" id="UP000295304">
    <property type="component" value="Unassembled WGS sequence"/>
</dbReference>
<comment type="subcellular location">
    <subcellularLocation>
        <location evidence="1">Cell membrane</location>
    </subcellularLocation>
</comment>
<dbReference type="OrthoDB" id="9811281at2"/>
<evidence type="ECO:0000256" key="3">
    <source>
        <dbReference type="ARBA" id="ARBA00022617"/>
    </source>
</evidence>
<keyword evidence="5" id="KW-0732">Signal</keyword>
<dbReference type="InterPro" id="IPR036909">
    <property type="entry name" value="Cyt_c-like_dom_sf"/>
</dbReference>
<dbReference type="RefSeq" id="WP_132938696.1">
    <property type="nucleotide sequence ID" value="NZ_CP119676.1"/>
</dbReference>
<evidence type="ECO:0000256" key="1">
    <source>
        <dbReference type="ARBA" id="ARBA00004236"/>
    </source>
</evidence>
<dbReference type="InterPro" id="IPR009056">
    <property type="entry name" value="Cyt_c-like_dom"/>
</dbReference>
<dbReference type="SUPFAM" id="SSF46626">
    <property type="entry name" value="Cytochrome c"/>
    <property type="match status" value="2"/>
</dbReference>
<dbReference type="GO" id="GO:0009055">
    <property type="term" value="F:electron transfer activity"/>
    <property type="evidence" value="ECO:0007669"/>
    <property type="project" value="InterPro"/>
</dbReference>
<dbReference type="PROSITE" id="PS51007">
    <property type="entry name" value="CYTC"/>
    <property type="match status" value="2"/>
</dbReference>
<evidence type="ECO:0000256" key="9">
    <source>
        <dbReference type="PROSITE-ProRule" id="PRU00433"/>
    </source>
</evidence>
<keyword evidence="3 9" id="KW-0349">Heme</keyword>
<protein>
    <submittedName>
        <fullName evidence="11">Mono/diheme cytochrome c family protein</fullName>
    </submittedName>
</protein>